<keyword evidence="1" id="KW-1133">Transmembrane helix</keyword>
<reference evidence="2 3" key="1">
    <citation type="journal article" date="2020" name="Microorganisms">
        <title>New Insight into Antimicrobial Compounds from Food and Marine-Sourced Carnobacterium Species through Phenotype and Genome Analyses.</title>
        <authorList>
            <person name="Begrem S."/>
            <person name="Ivaniuk F."/>
            <person name="Gigout-Chevalier F."/>
            <person name="Kolypczuk L."/>
            <person name="Bonnetot S."/>
            <person name="Leroi F."/>
            <person name="Grovel O."/>
            <person name="Delbarre-Ladrat C."/>
            <person name="Passerini D."/>
        </authorList>
    </citation>
    <scope>NUCLEOTIDE SEQUENCE [LARGE SCALE GENOMIC DNA]</scope>
    <source>
        <strain evidence="2 3">MIP2551</strain>
    </source>
</reference>
<dbReference type="Proteomes" id="UP000638836">
    <property type="component" value="Unassembled WGS sequence"/>
</dbReference>
<accession>A0ABR7TD59</accession>
<evidence type="ECO:0000313" key="2">
    <source>
        <dbReference type="EMBL" id="MBC9825916.1"/>
    </source>
</evidence>
<organism evidence="2 3">
    <name type="scientific">Carnobacterium inhibens</name>
    <dbReference type="NCBI Taxonomy" id="147709"/>
    <lineage>
        <taxon>Bacteria</taxon>
        <taxon>Bacillati</taxon>
        <taxon>Bacillota</taxon>
        <taxon>Bacilli</taxon>
        <taxon>Lactobacillales</taxon>
        <taxon>Carnobacteriaceae</taxon>
        <taxon>Carnobacterium</taxon>
    </lineage>
</organism>
<feature type="transmembrane region" description="Helical" evidence="1">
    <location>
        <begin position="64"/>
        <end position="85"/>
    </location>
</feature>
<gene>
    <name evidence="2" type="ORF">GLO26_08810</name>
</gene>
<feature type="transmembrane region" description="Helical" evidence="1">
    <location>
        <begin position="334"/>
        <end position="365"/>
    </location>
</feature>
<dbReference type="EMBL" id="WNJQ01000007">
    <property type="protein sequence ID" value="MBC9825916.1"/>
    <property type="molecule type" value="Genomic_DNA"/>
</dbReference>
<feature type="transmembrane region" description="Helical" evidence="1">
    <location>
        <begin position="91"/>
        <end position="112"/>
    </location>
</feature>
<name>A0ABR7TD59_9LACT</name>
<feature type="transmembrane region" description="Helical" evidence="1">
    <location>
        <begin position="31"/>
        <end position="52"/>
    </location>
</feature>
<comment type="caution">
    <text evidence="2">The sequence shown here is derived from an EMBL/GenBank/DDBJ whole genome shotgun (WGS) entry which is preliminary data.</text>
</comment>
<keyword evidence="3" id="KW-1185">Reference proteome</keyword>
<feature type="transmembrane region" description="Helical" evidence="1">
    <location>
        <begin position="221"/>
        <end position="241"/>
    </location>
</feature>
<proteinExistence type="predicted"/>
<evidence type="ECO:0000313" key="3">
    <source>
        <dbReference type="Proteomes" id="UP000638836"/>
    </source>
</evidence>
<dbReference type="RefSeq" id="WP_187949016.1">
    <property type="nucleotide sequence ID" value="NZ_WNJQ01000007.1"/>
</dbReference>
<keyword evidence="1" id="KW-0472">Membrane</keyword>
<feature type="transmembrane region" description="Helical" evidence="1">
    <location>
        <begin position="305"/>
        <end position="322"/>
    </location>
</feature>
<sequence length="376" mass="44517">MREKKLLTKLLFVLYLFLEFPLENFMQFTIIKYIPIIISLFINIDVVYMSFTKIKKYSLSNKKLLKSIILLGALFLGLSILKQIIHWNFNFLYVKEIIFLVFPFLYAVVLYHTDKNHSFYFNSLNIMLIIDFLIRFSSELSIESINSISFINSTSPFESELADFFLILLFYRLFIKKNRLLVIINCVLCILSFKRMHLMFIIIFFIITLIKNNKNIIINKYIFKLFEFLIVLAPIVIIMLLSNNFDLWFYNNFGISFNQFTLGRFNLLQTVIDYNGTFDGLGTVNELIAAKYSNINNLHNDSVRLVYEVSLIGYFFYVHIIWNVSKGNLIISTLILFLFSIIIVSHILTSFCTWVLVYLIIFIFYDDDNFLKEENM</sequence>
<evidence type="ECO:0008006" key="4">
    <source>
        <dbReference type="Google" id="ProtNLM"/>
    </source>
</evidence>
<keyword evidence="1" id="KW-0812">Transmembrane</keyword>
<protein>
    <recommendedName>
        <fullName evidence="4">Polymerase</fullName>
    </recommendedName>
</protein>
<evidence type="ECO:0000256" key="1">
    <source>
        <dbReference type="SAM" id="Phobius"/>
    </source>
</evidence>
<feature type="transmembrane region" description="Helical" evidence="1">
    <location>
        <begin position="119"/>
        <end position="137"/>
    </location>
</feature>
<feature type="transmembrane region" description="Helical" evidence="1">
    <location>
        <begin position="180"/>
        <end position="209"/>
    </location>
</feature>